<feature type="non-terminal residue" evidence="1">
    <location>
        <position position="139"/>
    </location>
</feature>
<dbReference type="Proteomes" id="UP001552479">
    <property type="component" value="Unassembled WGS sequence"/>
</dbReference>
<evidence type="ECO:0000313" key="2">
    <source>
        <dbReference type="Proteomes" id="UP001552479"/>
    </source>
</evidence>
<proteinExistence type="predicted"/>
<organism evidence="1 2">
    <name type="scientific">Streptomyces roseoverticillatus</name>
    <dbReference type="NCBI Taxonomy" id="66429"/>
    <lineage>
        <taxon>Bacteria</taxon>
        <taxon>Bacillati</taxon>
        <taxon>Actinomycetota</taxon>
        <taxon>Actinomycetes</taxon>
        <taxon>Kitasatosporales</taxon>
        <taxon>Streptomycetaceae</taxon>
        <taxon>Streptomyces</taxon>
    </lineage>
</organism>
<accession>A0ABV3J1Y3</accession>
<keyword evidence="2" id="KW-1185">Reference proteome</keyword>
<reference evidence="1 2" key="1">
    <citation type="submission" date="2024-06" db="EMBL/GenBank/DDBJ databases">
        <title>The Natural Products Discovery Center: Release of the First 8490 Sequenced Strains for Exploring Actinobacteria Biosynthetic Diversity.</title>
        <authorList>
            <person name="Kalkreuter E."/>
            <person name="Kautsar S.A."/>
            <person name="Yang D."/>
            <person name="Bader C.D."/>
            <person name="Teijaro C.N."/>
            <person name="Fluegel L."/>
            <person name="Davis C.M."/>
            <person name="Simpson J.R."/>
            <person name="Lauterbach L."/>
            <person name="Steele A.D."/>
            <person name="Gui C."/>
            <person name="Meng S."/>
            <person name="Li G."/>
            <person name="Viehrig K."/>
            <person name="Ye F."/>
            <person name="Su P."/>
            <person name="Kiefer A.F."/>
            <person name="Nichols A."/>
            <person name="Cepeda A.J."/>
            <person name="Yan W."/>
            <person name="Fan B."/>
            <person name="Jiang Y."/>
            <person name="Adhikari A."/>
            <person name="Zheng C.-J."/>
            <person name="Schuster L."/>
            <person name="Cowan T.M."/>
            <person name="Smanski M.J."/>
            <person name="Chevrette M.G."/>
            <person name="De Carvalho L.P.S."/>
            <person name="Shen B."/>
        </authorList>
    </citation>
    <scope>NUCLEOTIDE SEQUENCE [LARGE SCALE GENOMIC DNA]</scope>
    <source>
        <strain evidence="1 2">NPDC053791</strain>
    </source>
</reference>
<name>A0ABV3J1Y3_9ACTN</name>
<dbReference type="RefSeq" id="WP_366090003.1">
    <property type="nucleotide sequence ID" value="NZ_JBFASG010000036.1"/>
</dbReference>
<dbReference type="EMBL" id="JBFASG010000036">
    <property type="protein sequence ID" value="MEV4926627.1"/>
    <property type="molecule type" value="Genomic_DNA"/>
</dbReference>
<protein>
    <submittedName>
        <fullName evidence="1">Uncharacterized protein</fullName>
    </submittedName>
</protein>
<comment type="caution">
    <text evidence="1">The sequence shown here is derived from an EMBL/GenBank/DDBJ whole genome shotgun (WGS) entry which is preliminary data.</text>
</comment>
<sequence length="139" mass="15659">MERSLVVLWGRIDLEKPATDADVHAIVAARDAYIQGWFDAVIRPVSRSTPRDRGWPSPLGSWLDASRSHGRGRAFRHTIAENLGFFARFEFCATLDLVRYAEHAARTATGTARQRAADATAEALRWAWARHADRLGWDD</sequence>
<evidence type="ECO:0000313" key="1">
    <source>
        <dbReference type="EMBL" id="MEV4926627.1"/>
    </source>
</evidence>
<gene>
    <name evidence="1" type="ORF">AB0L03_28050</name>
</gene>